<dbReference type="Pfam" id="PF05050">
    <property type="entry name" value="Methyltransf_21"/>
    <property type="match status" value="1"/>
</dbReference>
<dbReference type="InterPro" id="IPR052514">
    <property type="entry name" value="SAM-dependent_MTase"/>
</dbReference>
<dbReference type="NCBIfam" id="TIGR01444">
    <property type="entry name" value="fkbM_fam"/>
    <property type="match status" value="1"/>
</dbReference>
<evidence type="ECO:0000256" key="1">
    <source>
        <dbReference type="SAM" id="MobiDB-lite"/>
    </source>
</evidence>
<dbReference type="Proteomes" id="UP001363151">
    <property type="component" value="Unassembled WGS sequence"/>
</dbReference>
<feature type="region of interest" description="Disordered" evidence="1">
    <location>
        <begin position="22"/>
        <end position="54"/>
    </location>
</feature>
<feature type="signal peptide" evidence="2">
    <location>
        <begin position="1"/>
        <end position="16"/>
    </location>
</feature>
<feature type="region of interest" description="Disordered" evidence="1">
    <location>
        <begin position="326"/>
        <end position="355"/>
    </location>
</feature>
<feature type="chain" id="PRO_5046223185" description="Methyltransferase FkbM domain-containing protein" evidence="2">
    <location>
        <begin position="17"/>
        <end position="908"/>
    </location>
</feature>
<dbReference type="InterPro" id="IPR006342">
    <property type="entry name" value="FkbM_mtfrase"/>
</dbReference>
<gene>
    <name evidence="4" type="ORF">SO694_00001851</name>
</gene>
<name>A0ABR1GBT0_AURAN</name>
<dbReference type="Gene3D" id="3.40.50.150">
    <property type="entry name" value="Vaccinia Virus protein VP39"/>
    <property type="match status" value="1"/>
</dbReference>
<comment type="caution">
    <text evidence="4">The sequence shown here is derived from an EMBL/GenBank/DDBJ whole genome shotgun (WGS) entry which is preliminary data.</text>
</comment>
<keyword evidence="2" id="KW-0732">Signal</keyword>
<evidence type="ECO:0000259" key="3">
    <source>
        <dbReference type="Pfam" id="PF05050"/>
    </source>
</evidence>
<evidence type="ECO:0000313" key="4">
    <source>
        <dbReference type="EMBL" id="KAK7253454.1"/>
    </source>
</evidence>
<dbReference type="EMBL" id="JBBJCI010000035">
    <property type="protein sequence ID" value="KAK7253454.1"/>
    <property type="molecule type" value="Genomic_DNA"/>
</dbReference>
<organism evidence="4 5">
    <name type="scientific">Aureococcus anophagefferens</name>
    <name type="common">Harmful bloom alga</name>
    <dbReference type="NCBI Taxonomy" id="44056"/>
    <lineage>
        <taxon>Eukaryota</taxon>
        <taxon>Sar</taxon>
        <taxon>Stramenopiles</taxon>
        <taxon>Ochrophyta</taxon>
        <taxon>Pelagophyceae</taxon>
        <taxon>Pelagomonadales</taxon>
        <taxon>Pelagomonadaceae</taxon>
        <taxon>Aureococcus</taxon>
    </lineage>
</organism>
<dbReference type="PANTHER" id="PTHR34203:SF13">
    <property type="entry name" value="EXPRESSED PROTEIN"/>
    <property type="match status" value="1"/>
</dbReference>
<protein>
    <recommendedName>
        <fullName evidence="3">Methyltransferase FkbM domain-containing protein</fullName>
    </recommendedName>
</protein>
<evidence type="ECO:0000256" key="2">
    <source>
        <dbReference type="SAM" id="SignalP"/>
    </source>
</evidence>
<keyword evidence="5" id="KW-1185">Reference proteome</keyword>
<dbReference type="InterPro" id="IPR029063">
    <property type="entry name" value="SAM-dependent_MTases_sf"/>
</dbReference>
<reference evidence="4 5" key="1">
    <citation type="submission" date="2024-03" db="EMBL/GenBank/DDBJ databases">
        <title>Aureococcus anophagefferens CCMP1851 and Kratosvirus quantuckense: Draft genome of a second virus-susceptible host strain in the model system.</title>
        <authorList>
            <person name="Chase E."/>
            <person name="Truchon A.R."/>
            <person name="Schepens W."/>
            <person name="Wilhelm S.W."/>
        </authorList>
    </citation>
    <scope>NUCLEOTIDE SEQUENCE [LARGE SCALE GENOMIC DNA]</scope>
    <source>
        <strain evidence="4 5">CCMP1851</strain>
    </source>
</reference>
<dbReference type="PANTHER" id="PTHR34203">
    <property type="entry name" value="METHYLTRANSFERASE, FKBM FAMILY PROTEIN"/>
    <property type="match status" value="1"/>
</dbReference>
<accession>A0ABR1GBT0</accession>
<evidence type="ECO:0000313" key="5">
    <source>
        <dbReference type="Proteomes" id="UP001363151"/>
    </source>
</evidence>
<sequence length="908" mass="96305">MHLQLPLVLLAARVAALHAPPSALTSPRCTARRASAQPVASKPSKDPSTAPPGAHRCRWCGGTFVSRNAVFRHLREAESCRASATAEDARAREAIFARARDFTTTLLVGYVDASGADAERLVAAATGASRTTRASSSKARGRSAALESELRAASRDVISITAPAPVASTADLNARLPPNVRVLDRADGERVHAEASATQRAYHYLVPLSWLGVERAGGLVGEEIGASRGKFGALGTAHVSRSDGGLPEDVRAALQGLKAALKEATRTKGAWHNFADPSLDGGLLSPFSAATRTRLHRCRAAELVEVDGATFARARVLFFFRPESPATSRDSFFPTEERDTQTRARGTRAGESAPRPLSDWPRRAYVRRVVAVAVLAARGALPADAFEVLTRRDVVLPTPLPPDLAYFAGARYDFVEKRGAGDLFAGGGATDAWQRDLRSAVAARSSAAWLRDFEAGEGPALRAELAALARDGLDAVVAAESDADFLDAADLSPAPAVYGDALAELRRASDSGRWPKTSLARSKLIKPGDDAASFTLSRGGGGSRADALFPALADAVFALEEAIAPGRPPSTRCAVNRRAAFAPHVDSGEGHGQSTSLIVGLGDFSGGELAVERRVSDVRYAPLEFDGWRERHWTLPFKGERYSLVFFTPAAPRARRSADDAAAAVLAGRASFAYRPGSSDALAIVEVLGDGCYATPPPSLDFDFSPAGRTVLDGGAHVGAFSRYALDEGAKRVVAFEPEPSNAALFRENNPGAELVEAALVDGASGRATLVLGADQRGERNTWRHALDGLSHYVDATERVGVDAVSFDEALDGVDFVKLDVEGAEMAILAADREWRGVERLVFEWSFTKNPALAPFLVAVRRLEAAGFAVAYDGMGTWDAGPTWPGRTDALVFCARDIQDVSCARVGL</sequence>
<feature type="domain" description="Methyltransferase FkbM" evidence="3">
    <location>
        <begin position="713"/>
        <end position="868"/>
    </location>
</feature>
<dbReference type="SUPFAM" id="SSF53335">
    <property type="entry name" value="S-adenosyl-L-methionine-dependent methyltransferases"/>
    <property type="match status" value="1"/>
</dbReference>
<proteinExistence type="predicted"/>
<dbReference type="Gene3D" id="3.60.130.30">
    <property type="match status" value="1"/>
</dbReference>